<dbReference type="FunFam" id="1.10.10.520:FF:000002">
    <property type="entry name" value="SUMO-activating enzyme subunit 2"/>
    <property type="match status" value="1"/>
</dbReference>
<dbReference type="Pfam" id="PF00899">
    <property type="entry name" value="ThiF"/>
    <property type="match status" value="1"/>
</dbReference>
<dbReference type="FunFam" id="3.40.50.720:FF:000618">
    <property type="entry name" value="SUMO-activating enzyme subunit 2"/>
    <property type="match status" value="1"/>
</dbReference>
<evidence type="ECO:0000256" key="1">
    <source>
        <dbReference type="ARBA" id="ARBA00004123"/>
    </source>
</evidence>
<accession>A0A8C4N873</accession>
<dbReference type="GO" id="GO:0005524">
    <property type="term" value="F:ATP binding"/>
    <property type="evidence" value="ECO:0007669"/>
    <property type="project" value="UniProtKB-UniRule"/>
</dbReference>
<dbReference type="InterPro" id="IPR000594">
    <property type="entry name" value="ThiF_NAD_FAD-bd"/>
</dbReference>
<keyword evidence="5 12" id="KW-0479">Metal-binding</keyword>
<dbReference type="SUPFAM" id="SSF69572">
    <property type="entry name" value="Activating enzymes of the ubiquitin-like proteins"/>
    <property type="match status" value="1"/>
</dbReference>
<evidence type="ECO:0000256" key="17">
    <source>
        <dbReference type="SAM" id="MobiDB-lite"/>
    </source>
</evidence>
<dbReference type="InterPro" id="IPR030661">
    <property type="entry name" value="Uba2"/>
</dbReference>
<dbReference type="FunFam" id="3.10.290.20:FF:000002">
    <property type="entry name" value="SUMO-activating enzyme subunit 2"/>
    <property type="match status" value="1"/>
</dbReference>
<keyword evidence="4" id="KW-0808">Transferase</keyword>
<dbReference type="PANTHER" id="PTHR10953">
    <property type="entry name" value="UBIQUITIN-ACTIVATING ENZYME E1"/>
    <property type="match status" value="1"/>
</dbReference>
<comment type="function">
    <text evidence="12">The heterodimer acts as an E1 ligase for SUMO1, SUMO2, SUMO3, and probably SUMO4. It mediates ATP-dependent activation of SUMO proteins followed by formation of a thioester bond between a SUMO protein and a conserved active site cysteine residue on UBA2/SAE2.</text>
</comment>
<keyword evidence="8 12" id="KW-0862">Zinc</keyword>
<dbReference type="PANTHER" id="PTHR10953:SF5">
    <property type="entry name" value="SUMO-ACTIVATING ENZYME SUBUNIT 2"/>
    <property type="match status" value="1"/>
</dbReference>
<evidence type="ECO:0000256" key="8">
    <source>
        <dbReference type="ARBA" id="ARBA00022833"/>
    </source>
</evidence>
<keyword evidence="9 12" id="KW-0067">ATP-binding</keyword>
<dbReference type="GO" id="GO:0061035">
    <property type="term" value="P:regulation of cartilage development"/>
    <property type="evidence" value="ECO:0007669"/>
    <property type="project" value="Ensembl"/>
</dbReference>
<feature type="binding site" evidence="14">
    <location>
        <begin position="113"/>
        <end position="118"/>
    </location>
    <ligand>
        <name>ATP</name>
        <dbReference type="ChEBI" id="CHEBI:30616"/>
    </ligand>
</feature>
<evidence type="ECO:0000256" key="13">
    <source>
        <dbReference type="PIRSR" id="PIRSR039133-1"/>
    </source>
</evidence>
<feature type="compositionally biased region" description="Polar residues" evidence="17">
    <location>
        <begin position="557"/>
        <end position="567"/>
    </location>
</feature>
<dbReference type="GO" id="GO:0016925">
    <property type="term" value="P:protein sumoylation"/>
    <property type="evidence" value="ECO:0007669"/>
    <property type="project" value="UniProtKB-UniRule"/>
</dbReference>
<evidence type="ECO:0000259" key="18">
    <source>
        <dbReference type="Pfam" id="PF00899"/>
    </source>
</evidence>
<evidence type="ECO:0000256" key="12">
    <source>
        <dbReference type="PIRNR" id="PIRNR039133"/>
    </source>
</evidence>
<feature type="region of interest" description="Disordered" evidence="17">
    <location>
        <begin position="546"/>
        <end position="641"/>
    </location>
</feature>
<dbReference type="InterPro" id="IPR042449">
    <property type="entry name" value="Ub-E1_IAD_1"/>
</dbReference>
<dbReference type="CDD" id="cd01489">
    <property type="entry name" value="Uba2_SUMO"/>
    <property type="match status" value="1"/>
</dbReference>
<evidence type="ECO:0000256" key="11">
    <source>
        <dbReference type="ARBA" id="ARBA00026003"/>
    </source>
</evidence>
<evidence type="ECO:0000256" key="16">
    <source>
        <dbReference type="PROSITE-ProRule" id="PRU10132"/>
    </source>
</evidence>
<feature type="binding site" evidence="14">
    <location>
        <begin position="91"/>
        <end position="92"/>
    </location>
    <ligand>
        <name>ATP</name>
        <dbReference type="ChEBI" id="CHEBI:30616"/>
    </ligand>
</feature>
<feature type="binding site" evidence="15">
    <location>
        <position position="441"/>
    </location>
    <ligand>
        <name>Zn(2+)</name>
        <dbReference type="ChEBI" id="CHEBI:29105"/>
    </ligand>
</feature>
<evidence type="ECO:0000259" key="19">
    <source>
        <dbReference type="Pfam" id="PF14732"/>
    </source>
</evidence>
<evidence type="ECO:0000256" key="10">
    <source>
        <dbReference type="ARBA" id="ARBA00023242"/>
    </source>
</evidence>
<dbReference type="PIRSF" id="PIRSF039133">
    <property type="entry name" value="SUMO_E1B"/>
    <property type="match status" value="1"/>
</dbReference>
<dbReference type="GO" id="GO:0061074">
    <property type="term" value="P:regulation of neural retina development"/>
    <property type="evidence" value="ECO:0007669"/>
    <property type="project" value="Ensembl"/>
</dbReference>
<dbReference type="EC" id="2.3.2.-" evidence="12"/>
<keyword evidence="10 12" id="KW-0539">Nucleus</keyword>
<keyword evidence="6 12" id="KW-0547">Nucleotide-binding</keyword>
<dbReference type="GO" id="GO:0033334">
    <property type="term" value="P:fin morphogenesis"/>
    <property type="evidence" value="ECO:0007669"/>
    <property type="project" value="Ensembl"/>
</dbReference>
<reference evidence="20" key="1">
    <citation type="submission" date="2025-08" db="UniProtKB">
        <authorList>
            <consortium name="Ensembl"/>
        </authorList>
    </citation>
    <scope>IDENTIFICATION</scope>
</reference>
<evidence type="ECO:0000256" key="3">
    <source>
        <dbReference type="ARBA" id="ARBA00005673"/>
    </source>
</evidence>
<name>A0A8C4N873_EPTBU</name>
<dbReference type="Gene3D" id="3.50.50.80">
    <property type="entry name" value="Ubiquitin-activating enzyme E1, inactive adenylation domain, subdomain 1"/>
    <property type="match status" value="1"/>
</dbReference>
<dbReference type="Pfam" id="PF14732">
    <property type="entry name" value="UAE_UbL"/>
    <property type="match status" value="1"/>
</dbReference>
<feature type="domain" description="Ubiquitin/SUMO-activating enzyme ubiquitin-like" evidence="19">
    <location>
        <begin position="452"/>
        <end position="537"/>
    </location>
</feature>
<evidence type="ECO:0000256" key="15">
    <source>
        <dbReference type="PIRSR" id="PIRSR039133-3"/>
    </source>
</evidence>
<dbReference type="FunFam" id="3.50.50.80:FF:000002">
    <property type="entry name" value="SUMO-activating enzyme subunit 2"/>
    <property type="match status" value="1"/>
</dbReference>
<keyword evidence="12" id="KW-0832">Ubl conjugation</keyword>
<keyword evidence="21" id="KW-1185">Reference proteome</keyword>
<feature type="binding site" evidence="14">
    <location>
        <position position="68"/>
    </location>
    <ligand>
        <name>ATP</name>
        <dbReference type="ChEBI" id="CHEBI:30616"/>
    </ligand>
</feature>
<reference evidence="20" key="2">
    <citation type="submission" date="2025-09" db="UniProtKB">
        <authorList>
            <consortium name="Ensembl"/>
        </authorList>
    </citation>
    <scope>IDENTIFICATION</scope>
</reference>
<comment type="subunit">
    <text evidence="11">Heterodimer of SAE1 and UBA2/SAE2. The heterodimer corresponds to the two domains that are encoded on a single polypeptide chain in ubiquitin-activating enzyme E1. Interacts with UBE2I.</text>
</comment>
<dbReference type="GO" id="GO:0046872">
    <property type="term" value="F:metal ion binding"/>
    <property type="evidence" value="ECO:0007669"/>
    <property type="project" value="UniProtKB-KW"/>
</dbReference>
<dbReference type="Gene3D" id="1.10.10.520">
    <property type="entry name" value="Ubiquitin activating enzymes (Uba3). Chain: B, domain 2"/>
    <property type="match status" value="1"/>
</dbReference>
<dbReference type="Proteomes" id="UP000694388">
    <property type="component" value="Unplaced"/>
</dbReference>
<dbReference type="GO" id="GO:0031510">
    <property type="term" value="C:SUMO activating enzyme complex"/>
    <property type="evidence" value="ECO:0007669"/>
    <property type="project" value="UniProtKB-UniRule"/>
</dbReference>
<keyword evidence="7 12" id="KW-0833">Ubl conjugation pathway</keyword>
<feature type="binding site" evidence="14">
    <location>
        <position position="44"/>
    </location>
    <ligand>
        <name>ATP</name>
        <dbReference type="ChEBI" id="CHEBI:30616"/>
    </ligand>
</feature>
<feature type="binding site" evidence="15">
    <location>
        <position position="157"/>
    </location>
    <ligand>
        <name>Zn(2+)</name>
        <dbReference type="ChEBI" id="CHEBI:29105"/>
    </ligand>
</feature>
<protein>
    <recommendedName>
        <fullName evidence="12">SUMO-activating enzyme subunit 2</fullName>
        <ecNumber evidence="12">2.3.2.-</ecNumber>
    </recommendedName>
</protein>
<dbReference type="InterPro" id="IPR045886">
    <property type="entry name" value="ThiF/MoeB/HesA"/>
</dbReference>
<evidence type="ECO:0000256" key="9">
    <source>
        <dbReference type="ARBA" id="ARBA00022840"/>
    </source>
</evidence>
<dbReference type="InterPro" id="IPR028077">
    <property type="entry name" value="UAE_UbL_dom"/>
</dbReference>
<feature type="domain" description="THIF-type NAD/FAD binding fold" evidence="18">
    <location>
        <begin position="11"/>
        <end position="409"/>
    </location>
</feature>
<evidence type="ECO:0000256" key="14">
    <source>
        <dbReference type="PIRSR" id="PIRSR039133-2"/>
    </source>
</evidence>
<dbReference type="InterPro" id="IPR023318">
    <property type="entry name" value="Ub_act_enz_dom_a_sf"/>
</dbReference>
<proteinExistence type="inferred from homology"/>
<evidence type="ECO:0000313" key="21">
    <source>
        <dbReference type="Proteomes" id="UP000694388"/>
    </source>
</evidence>
<dbReference type="UniPathway" id="UPA00886"/>
<dbReference type="Gene3D" id="3.10.290.20">
    <property type="entry name" value="Ubiquitin-like 2 activating enzyme e1b. Chain: B, domain 3"/>
    <property type="match status" value="1"/>
</dbReference>
<comment type="similarity">
    <text evidence="3 12">Belongs to the ubiquitin-activating E1 family.</text>
</comment>
<feature type="binding site" evidence="14">
    <location>
        <begin position="52"/>
        <end position="55"/>
    </location>
    <ligand>
        <name>ATP</name>
        <dbReference type="ChEBI" id="CHEBI:30616"/>
    </ligand>
</feature>
<evidence type="ECO:0000256" key="7">
    <source>
        <dbReference type="ARBA" id="ARBA00022786"/>
    </source>
</evidence>
<sequence length="641" mass="70601">MALDCGLALAVSRSRLLVVGAGGIGCELLKNLVVAGFRHIDVIDLDTIDVSNLNRQFLFRKNHVGKSKAEVARESVLLFCPEANITAHHDSITNLDYNVEFFKKFTLVMNALDNRAARNHVNRMCLAADIPLVESGSAGYLGQVTVIKKGVTECYECEPKQPQKTYPGCTIRNTPSEPIHCIVWAKFLFNQLFGEEDADQEVSPDTADPEAKWGPGEIIIQESNELDGDSGNIKRVSTRAWAKSTGYNPVKVFNKLFHDDINYLLTMDKLWKTRCAPVPLSWEHLERQVDSQGAPVEDVRDIPSCGLRDQRVLEVHEQAQLFAGSLLDLQKELLAKGNGAELVWDKEEKAAMDFVSSAANLRMFIFSMSMKSRFDVKSMAGNIIPAIATTNAIIAGLIVLEAFKVLTLQLDKCHTVFLNRKPNPRKKLLVPCLLVPPNPGCFVCSSKPQALVRLNTSTMLVYTLQEKVLKERFGMVAPDVQIEDGRGTILISSEEGETEVNNDRPLSDFGVRGGSRLQVDDFLQDYTLVIDITHSDDLPPDVDFEVLGDAPTCAPSPKTNATPTKANGAQAVRPSTSSSHTRTPDPEHSNTPIDLEENDGMEATDGKWQGATSPQGFGRKRKHSDSDAVVLQSDDDVILCD</sequence>
<organism evidence="20 21">
    <name type="scientific">Eptatretus burgeri</name>
    <name type="common">Inshore hagfish</name>
    <dbReference type="NCBI Taxonomy" id="7764"/>
    <lineage>
        <taxon>Eukaryota</taxon>
        <taxon>Metazoa</taxon>
        <taxon>Chordata</taxon>
        <taxon>Craniata</taxon>
        <taxon>Vertebrata</taxon>
        <taxon>Cyclostomata</taxon>
        <taxon>Myxini</taxon>
        <taxon>Myxiniformes</taxon>
        <taxon>Myxinidae</taxon>
        <taxon>Eptatretinae</taxon>
        <taxon>Eptatretus</taxon>
    </lineage>
</organism>
<dbReference type="GO" id="GO:0007420">
    <property type="term" value="P:brain development"/>
    <property type="evidence" value="ECO:0007669"/>
    <property type="project" value="Ensembl"/>
</dbReference>
<evidence type="ECO:0000256" key="5">
    <source>
        <dbReference type="ARBA" id="ARBA00022723"/>
    </source>
</evidence>
<feature type="binding site" evidence="15">
    <location>
        <position position="444"/>
    </location>
    <ligand>
        <name>Zn(2+)</name>
        <dbReference type="ChEBI" id="CHEBI:29105"/>
    </ligand>
</feature>
<evidence type="ECO:0000256" key="6">
    <source>
        <dbReference type="ARBA" id="ARBA00022741"/>
    </source>
</evidence>
<feature type="binding site" evidence="14">
    <location>
        <begin position="20"/>
        <end position="25"/>
    </location>
    <ligand>
        <name>ATP</name>
        <dbReference type="ChEBI" id="CHEBI:30616"/>
    </ligand>
</feature>
<evidence type="ECO:0000256" key="4">
    <source>
        <dbReference type="ARBA" id="ARBA00022679"/>
    </source>
</evidence>
<dbReference type="GeneTree" id="ENSGT00550000074924"/>
<feature type="active site" description="Glycyl thioester intermediate" evidence="13 16">
    <location>
        <position position="169"/>
    </location>
</feature>
<comment type="subcellular location">
    <subcellularLocation>
        <location evidence="1 12">Nucleus</location>
    </subcellularLocation>
</comment>
<evidence type="ECO:0000256" key="2">
    <source>
        <dbReference type="ARBA" id="ARBA00004718"/>
    </source>
</evidence>
<dbReference type="Ensembl" id="ENSEBUT00000002956.1">
    <property type="protein sequence ID" value="ENSEBUP00000002600.1"/>
    <property type="gene ID" value="ENSEBUG00000001978.1"/>
</dbReference>
<dbReference type="OMA" id="TPSEHIH"/>
<dbReference type="InterPro" id="IPR035985">
    <property type="entry name" value="Ubiquitin-activating_enz"/>
</dbReference>
<comment type="pathway">
    <text evidence="2 12">Protein modification; protein sumoylation.</text>
</comment>
<dbReference type="InterPro" id="IPR033127">
    <property type="entry name" value="UBQ-activ_enz_E1_Cys_AS"/>
</dbReference>
<feature type="binding site" evidence="15">
    <location>
        <position position="154"/>
    </location>
    <ligand>
        <name>Zn(2+)</name>
        <dbReference type="ChEBI" id="CHEBI:29105"/>
    </ligand>
</feature>
<evidence type="ECO:0000313" key="20">
    <source>
        <dbReference type="Ensembl" id="ENSEBUP00000002600.1"/>
    </source>
</evidence>
<dbReference type="PROSITE" id="PS00865">
    <property type="entry name" value="UBIQUITIN_ACTIVAT_2"/>
    <property type="match status" value="1"/>
</dbReference>
<dbReference type="GO" id="GO:0005737">
    <property type="term" value="C:cytoplasm"/>
    <property type="evidence" value="ECO:0007669"/>
    <property type="project" value="TreeGrafter"/>
</dbReference>
<dbReference type="GO" id="GO:0019948">
    <property type="term" value="F:SUMO activating enzyme activity"/>
    <property type="evidence" value="ECO:0007669"/>
    <property type="project" value="UniProtKB-UniRule"/>
</dbReference>
<dbReference type="GO" id="GO:0016740">
    <property type="term" value="F:transferase activity"/>
    <property type="evidence" value="ECO:0007669"/>
    <property type="project" value="UniProtKB-KW"/>
</dbReference>
<dbReference type="AlphaFoldDB" id="A0A8C4N873"/>